<dbReference type="EMBL" id="BMZO01000003">
    <property type="protein sequence ID" value="GHC66697.1"/>
    <property type="molecule type" value="Genomic_DNA"/>
</dbReference>
<keyword evidence="2" id="KW-1185">Reference proteome</keyword>
<organism evidence="1 2">
    <name type="scientific">Limoniibacter endophyticus</name>
    <dbReference type="NCBI Taxonomy" id="1565040"/>
    <lineage>
        <taxon>Bacteria</taxon>
        <taxon>Pseudomonadati</taxon>
        <taxon>Pseudomonadota</taxon>
        <taxon>Alphaproteobacteria</taxon>
        <taxon>Hyphomicrobiales</taxon>
        <taxon>Bartonellaceae</taxon>
        <taxon>Limoniibacter</taxon>
    </lineage>
</organism>
<reference evidence="1" key="2">
    <citation type="submission" date="2020-09" db="EMBL/GenBank/DDBJ databases">
        <authorList>
            <person name="Sun Q."/>
            <person name="Kim S."/>
        </authorList>
    </citation>
    <scope>NUCLEOTIDE SEQUENCE</scope>
    <source>
        <strain evidence="1">KCTC 42097</strain>
    </source>
</reference>
<gene>
    <name evidence="1" type="ORF">GCM10010136_09990</name>
</gene>
<evidence type="ECO:0000313" key="2">
    <source>
        <dbReference type="Proteomes" id="UP000641137"/>
    </source>
</evidence>
<name>A0A8J3DGZ4_9HYPH</name>
<dbReference type="RefSeq" id="WP_189488536.1">
    <property type="nucleotide sequence ID" value="NZ_BMZO01000003.1"/>
</dbReference>
<evidence type="ECO:0000313" key="1">
    <source>
        <dbReference type="EMBL" id="GHC66697.1"/>
    </source>
</evidence>
<dbReference type="AlphaFoldDB" id="A0A8J3DGZ4"/>
<reference evidence="1" key="1">
    <citation type="journal article" date="2014" name="Int. J. Syst. Evol. Microbiol.">
        <title>Complete genome sequence of Corynebacterium casei LMG S-19264T (=DSM 44701T), isolated from a smear-ripened cheese.</title>
        <authorList>
            <consortium name="US DOE Joint Genome Institute (JGI-PGF)"/>
            <person name="Walter F."/>
            <person name="Albersmeier A."/>
            <person name="Kalinowski J."/>
            <person name="Ruckert C."/>
        </authorList>
    </citation>
    <scope>NUCLEOTIDE SEQUENCE</scope>
    <source>
        <strain evidence="1">KCTC 42097</strain>
    </source>
</reference>
<dbReference type="Proteomes" id="UP000641137">
    <property type="component" value="Unassembled WGS sequence"/>
</dbReference>
<comment type="caution">
    <text evidence="1">The sequence shown here is derived from an EMBL/GenBank/DDBJ whole genome shotgun (WGS) entry which is preliminary data.</text>
</comment>
<proteinExistence type="predicted"/>
<accession>A0A8J3DGZ4</accession>
<sequence length="250" mass="27845">MEAKERAVFDWSDSPHEFLDHMAEWTPPRRTQLAGVAIRLPEEGPTIEWRLSAQAARITSNKFSGQHANDNQEWPLAKLLRTEGNAHCMQLAERFRALWDTAHQPVQLIGTAADNLYVVHNQDGEGRSKGVKRLRGKKAQIDTPAKQRVRTNDETKKRAAPIAKKWNGDAPLIAAIDAKVELGMIRAKLAVTSQIIDAFESLVVEGKTLEETGLSLGFGTKGAKGAARALMMTGFEIVDRFWQARKRIAE</sequence>
<protein>
    <submittedName>
        <fullName evidence="1">Uncharacterized protein</fullName>
    </submittedName>
</protein>